<comment type="caution">
    <text evidence="1">The sequence shown here is derived from an EMBL/GenBank/DDBJ whole genome shotgun (WGS) entry which is preliminary data.</text>
</comment>
<dbReference type="CDD" id="cd10451">
    <property type="entry name" value="GIY-YIG_LuxR_like"/>
    <property type="match status" value="1"/>
</dbReference>
<dbReference type="InterPro" id="IPR035901">
    <property type="entry name" value="GIY-YIG_endonuc_sf"/>
</dbReference>
<dbReference type="RefSeq" id="WP_354090347.1">
    <property type="nucleotide sequence ID" value="NZ_JBEPTF010000006.1"/>
</dbReference>
<accession>A0ABV2RHK0</accession>
<evidence type="ECO:0008006" key="3">
    <source>
        <dbReference type="Google" id="ProtNLM"/>
    </source>
</evidence>
<proteinExistence type="predicted"/>
<dbReference type="Gene3D" id="3.40.1440.10">
    <property type="entry name" value="GIY-YIG endonuclease"/>
    <property type="match status" value="1"/>
</dbReference>
<name>A0ABV2RHK0_9CAUL</name>
<reference evidence="1 2" key="1">
    <citation type="submission" date="2024-06" db="EMBL/GenBank/DDBJ databases">
        <title>Sorghum-associated microbial communities from plants grown in Nebraska, USA.</title>
        <authorList>
            <person name="Schachtman D."/>
        </authorList>
    </citation>
    <scope>NUCLEOTIDE SEQUENCE [LARGE SCALE GENOMIC DNA]</scope>
    <source>
        <strain evidence="1 2">2814</strain>
    </source>
</reference>
<keyword evidence="2" id="KW-1185">Reference proteome</keyword>
<gene>
    <name evidence="1" type="ORF">ABIE19_003328</name>
</gene>
<dbReference type="Proteomes" id="UP001549313">
    <property type="component" value="Unassembled WGS sequence"/>
</dbReference>
<sequence length="111" mass="12241">MSPADRKALVAEYKERPVVAGVFAVICSATGRAWVGQSRHIDTQQNGLWFSLKTGGAPFASLQAEWKTHGPEAFRFEQLDRLSPDLSDMARKDELKKRAALWAARLGADAL</sequence>
<dbReference type="EMBL" id="JBEPTF010000006">
    <property type="protein sequence ID" value="MET4685377.1"/>
    <property type="molecule type" value="Genomic_DNA"/>
</dbReference>
<evidence type="ECO:0000313" key="2">
    <source>
        <dbReference type="Proteomes" id="UP001549313"/>
    </source>
</evidence>
<evidence type="ECO:0000313" key="1">
    <source>
        <dbReference type="EMBL" id="MET4685377.1"/>
    </source>
</evidence>
<protein>
    <recommendedName>
        <fullName evidence="3">GIY-YIG nuclease family protein</fullName>
    </recommendedName>
</protein>
<organism evidence="1 2">
    <name type="scientific">Brevundimonas faecalis</name>
    <dbReference type="NCBI Taxonomy" id="947378"/>
    <lineage>
        <taxon>Bacteria</taxon>
        <taxon>Pseudomonadati</taxon>
        <taxon>Pseudomonadota</taxon>
        <taxon>Alphaproteobacteria</taxon>
        <taxon>Caulobacterales</taxon>
        <taxon>Caulobacteraceae</taxon>
        <taxon>Brevundimonas</taxon>
    </lineage>
</organism>